<accession>A0AA40DT93</accession>
<organism evidence="1 2">
    <name type="scientific">Lasiosphaeris hirsuta</name>
    <dbReference type="NCBI Taxonomy" id="260670"/>
    <lineage>
        <taxon>Eukaryota</taxon>
        <taxon>Fungi</taxon>
        <taxon>Dikarya</taxon>
        <taxon>Ascomycota</taxon>
        <taxon>Pezizomycotina</taxon>
        <taxon>Sordariomycetes</taxon>
        <taxon>Sordariomycetidae</taxon>
        <taxon>Sordariales</taxon>
        <taxon>Lasiosphaeriaceae</taxon>
        <taxon>Lasiosphaeris</taxon>
    </lineage>
</organism>
<comment type="caution">
    <text evidence="1">The sequence shown here is derived from an EMBL/GenBank/DDBJ whole genome shotgun (WGS) entry which is preliminary data.</text>
</comment>
<evidence type="ECO:0000313" key="2">
    <source>
        <dbReference type="Proteomes" id="UP001172102"/>
    </source>
</evidence>
<dbReference type="Proteomes" id="UP001172102">
    <property type="component" value="Unassembled WGS sequence"/>
</dbReference>
<protein>
    <submittedName>
        <fullName evidence="1">Uncharacterized protein</fullName>
    </submittedName>
</protein>
<dbReference type="EMBL" id="JAUKUA010000004">
    <property type="protein sequence ID" value="KAK0715324.1"/>
    <property type="molecule type" value="Genomic_DNA"/>
</dbReference>
<name>A0AA40DT93_9PEZI</name>
<reference evidence="1" key="1">
    <citation type="submission" date="2023-06" db="EMBL/GenBank/DDBJ databases">
        <title>Genome-scale phylogeny and comparative genomics of the fungal order Sordariales.</title>
        <authorList>
            <consortium name="Lawrence Berkeley National Laboratory"/>
            <person name="Hensen N."/>
            <person name="Bonometti L."/>
            <person name="Westerberg I."/>
            <person name="Brannstrom I.O."/>
            <person name="Guillou S."/>
            <person name="Cros-Aarteil S."/>
            <person name="Calhoun S."/>
            <person name="Haridas S."/>
            <person name="Kuo A."/>
            <person name="Mondo S."/>
            <person name="Pangilinan J."/>
            <person name="Riley R."/>
            <person name="Labutti K."/>
            <person name="Andreopoulos B."/>
            <person name="Lipzen A."/>
            <person name="Chen C."/>
            <person name="Yanf M."/>
            <person name="Daum C."/>
            <person name="Ng V."/>
            <person name="Clum A."/>
            <person name="Steindorff A."/>
            <person name="Ohm R."/>
            <person name="Martin F."/>
            <person name="Silar P."/>
            <person name="Natvig D."/>
            <person name="Lalanne C."/>
            <person name="Gautier V."/>
            <person name="Ament-Velasquez S.L."/>
            <person name="Kruys A."/>
            <person name="Hutchinson M.I."/>
            <person name="Powell A.J."/>
            <person name="Barry K."/>
            <person name="Miller A.N."/>
            <person name="Grigoriev I.V."/>
            <person name="Debuchy R."/>
            <person name="Gladieux P."/>
            <person name="Thoren M.H."/>
            <person name="Johannesson H."/>
        </authorList>
    </citation>
    <scope>NUCLEOTIDE SEQUENCE</scope>
    <source>
        <strain evidence="1">SMH4607-1</strain>
    </source>
</reference>
<dbReference type="AlphaFoldDB" id="A0AA40DT93"/>
<evidence type="ECO:0000313" key="1">
    <source>
        <dbReference type="EMBL" id="KAK0715324.1"/>
    </source>
</evidence>
<gene>
    <name evidence="1" type="ORF">B0H67DRAFT_580456</name>
</gene>
<keyword evidence="2" id="KW-1185">Reference proteome</keyword>
<proteinExistence type="predicted"/>
<sequence>MSCPVYFSSLFSRCTRWKSKPKSLPSLPSGLSYPTIHVQPGPVTSQRVPLTATSKVPAVMVNESNLYSVLDGIFGKGTYEVALDRDVYRIAASRKLTSSERRRFCG</sequence>